<dbReference type="VEuPathDB" id="FungiDB:ASPCADRAFT_203967"/>
<reference evidence="2" key="1">
    <citation type="journal article" date="2017" name="Genome Biol.">
        <title>Comparative genomics reveals high biological diversity and specific adaptations in the industrially and medically important fungal genus Aspergillus.</title>
        <authorList>
            <person name="de Vries R.P."/>
            <person name="Riley R."/>
            <person name="Wiebenga A."/>
            <person name="Aguilar-Osorio G."/>
            <person name="Amillis S."/>
            <person name="Uchima C.A."/>
            <person name="Anderluh G."/>
            <person name="Asadollahi M."/>
            <person name="Askin M."/>
            <person name="Barry K."/>
            <person name="Battaglia E."/>
            <person name="Bayram O."/>
            <person name="Benocci T."/>
            <person name="Braus-Stromeyer S.A."/>
            <person name="Caldana C."/>
            <person name="Canovas D."/>
            <person name="Cerqueira G.C."/>
            <person name="Chen F."/>
            <person name="Chen W."/>
            <person name="Choi C."/>
            <person name="Clum A."/>
            <person name="Dos Santos R.A."/>
            <person name="Damasio A.R."/>
            <person name="Diallinas G."/>
            <person name="Emri T."/>
            <person name="Fekete E."/>
            <person name="Flipphi M."/>
            <person name="Freyberg S."/>
            <person name="Gallo A."/>
            <person name="Gournas C."/>
            <person name="Habgood R."/>
            <person name="Hainaut M."/>
            <person name="Harispe M.L."/>
            <person name="Henrissat B."/>
            <person name="Hilden K.S."/>
            <person name="Hope R."/>
            <person name="Hossain A."/>
            <person name="Karabika E."/>
            <person name="Karaffa L."/>
            <person name="Karanyi Z."/>
            <person name="Krasevec N."/>
            <person name="Kuo A."/>
            <person name="Kusch H."/>
            <person name="LaButti K."/>
            <person name="Lagendijk E.L."/>
            <person name="Lapidus A."/>
            <person name="Levasseur A."/>
            <person name="Lindquist E."/>
            <person name="Lipzen A."/>
            <person name="Logrieco A.F."/>
            <person name="MacCabe A."/>
            <person name="Maekelae M.R."/>
            <person name="Malavazi I."/>
            <person name="Melin P."/>
            <person name="Meyer V."/>
            <person name="Mielnichuk N."/>
            <person name="Miskei M."/>
            <person name="Molnar A.P."/>
            <person name="Mule G."/>
            <person name="Ngan C.Y."/>
            <person name="Orejas M."/>
            <person name="Orosz E."/>
            <person name="Ouedraogo J.P."/>
            <person name="Overkamp K.M."/>
            <person name="Park H.-S."/>
            <person name="Perrone G."/>
            <person name="Piumi F."/>
            <person name="Punt P.J."/>
            <person name="Ram A.F."/>
            <person name="Ramon A."/>
            <person name="Rauscher S."/>
            <person name="Record E."/>
            <person name="Riano-Pachon D.M."/>
            <person name="Robert V."/>
            <person name="Roehrig J."/>
            <person name="Ruller R."/>
            <person name="Salamov A."/>
            <person name="Salih N.S."/>
            <person name="Samson R.A."/>
            <person name="Sandor E."/>
            <person name="Sanguinetti M."/>
            <person name="Schuetze T."/>
            <person name="Sepcic K."/>
            <person name="Shelest E."/>
            <person name="Sherlock G."/>
            <person name="Sophianopoulou V."/>
            <person name="Squina F.M."/>
            <person name="Sun H."/>
            <person name="Susca A."/>
            <person name="Todd R.B."/>
            <person name="Tsang A."/>
            <person name="Unkles S.E."/>
            <person name="van de Wiele N."/>
            <person name="van Rossen-Uffink D."/>
            <person name="Oliveira J.V."/>
            <person name="Vesth T.C."/>
            <person name="Visser J."/>
            <person name="Yu J.-H."/>
            <person name="Zhou M."/>
            <person name="Andersen M.R."/>
            <person name="Archer D.B."/>
            <person name="Baker S.E."/>
            <person name="Benoit I."/>
            <person name="Brakhage A.A."/>
            <person name="Braus G.H."/>
            <person name="Fischer R."/>
            <person name="Frisvad J.C."/>
            <person name="Goldman G.H."/>
            <person name="Houbraken J."/>
            <person name="Oakley B."/>
            <person name="Pocsi I."/>
            <person name="Scazzocchio C."/>
            <person name="Seiboth B."/>
            <person name="vanKuyk P.A."/>
            <person name="Wortman J."/>
            <person name="Dyer P.S."/>
            <person name="Grigoriev I.V."/>
        </authorList>
    </citation>
    <scope>NUCLEOTIDE SEQUENCE [LARGE SCALE GENOMIC DNA]</scope>
    <source>
        <strain evidence="2">ITEM 5010</strain>
    </source>
</reference>
<accession>A0A1R3S019</accession>
<evidence type="ECO:0000313" key="1">
    <source>
        <dbReference type="EMBL" id="OOG00079.1"/>
    </source>
</evidence>
<dbReference type="EMBL" id="KV907494">
    <property type="protein sequence ID" value="OOG00079.1"/>
    <property type="molecule type" value="Genomic_DNA"/>
</dbReference>
<gene>
    <name evidence="1" type="ORF">ASPCADRAFT_203967</name>
</gene>
<sequence length="74" mass="8661">MPRYDPCYPLTLELLLRFLAHSSSLADPQRLYLEAPGTFRSYYSLQLTDSTFVIIQGVVMRLLREVINDEMFMN</sequence>
<name>A0A1R3S019_ASPC5</name>
<dbReference type="AlphaFoldDB" id="A0A1R3S019"/>
<evidence type="ECO:0000313" key="2">
    <source>
        <dbReference type="Proteomes" id="UP000188318"/>
    </source>
</evidence>
<organism evidence="1 2">
    <name type="scientific">Aspergillus carbonarius (strain ITEM 5010)</name>
    <dbReference type="NCBI Taxonomy" id="602072"/>
    <lineage>
        <taxon>Eukaryota</taxon>
        <taxon>Fungi</taxon>
        <taxon>Dikarya</taxon>
        <taxon>Ascomycota</taxon>
        <taxon>Pezizomycotina</taxon>
        <taxon>Eurotiomycetes</taxon>
        <taxon>Eurotiomycetidae</taxon>
        <taxon>Eurotiales</taxon>
        <taxon>Aspergillaceae</taxon>
        <taxon>Aspergillus</taxon>
        <taxon>Aspergillus subgen. Circumdati</taxon>
    </lineage>
</organism>
<proteinExistence type="predicted"/>
<keyword evidence="2" id="KW-1185">Reference proteome</keyword>
<protein>
    <submittedName>
        <fullName evidence="1">Uncharacterized protein</fullName>
    </submittedName>
</protein>
<dbReference type="Proteomes" id="UP000188318">
    <property type="component" value="Unassembled WGS sequence"/>
</dbReference>